<name>A0ABS6G396_9FIRM</name>
<organism evidence="5 6">
    <name type="scientific">Alkaliphilus flagellatus</name>
    <dbReference type="NCBI Taxonomy" id="2841507"/>
    <lineage>
        <taxon>Bacteria</taxon>
        <taxon>Bacillati</taxon>
        <taxon>Bacillota</taxon>
        <taxon>Clostridia</taxon>
        <taxon>Peptostreptococcales</taxon>
        <taxon>Natronincolaceae</taxon>
        <taxon>Alkaliphilus</taxon>
    </lineage>
</organism>
<evidence type="ECO:0000313" key="5">
    <source>
        <dbReference type="EMBL" id="MBU5676833.1"/>
    </source>
</evidence>
<gene>
    <name evidence="5" type="ORF">KQI88_10420</name>
</gene>
<evidence type="ECO:0000256" key="3">
    <source>
        <dbReference type="SAM" id="Phobius"/>
    </source>
</evidence>
<keyword evidence="3" id="KW-0812">Transmembrane</keyword>
<keyword evidence="6" id="KW-1185">Reference proteome</keyword>
<reference evidence="5 6" key="1">
    <citation type="submission" date="2021-06" db="EMBL/GenBank/DDBJ databases">
        <authorList>
            <person name="Sun Q."/>
            <person name="Li D."/>
        </authorList>
    </citation>
    <scope>NUCLEOTIDE SEQUENCE [LARGE SCALE GENOMIC DNA]</scope>
    <source>
        <strain evidence="5 6">MSJ-5</strain>
    </source>
</reference>
<keyword evidence="1" id="KW-0677">Repeat</keyword>
<accession>A0ABS6G396</accession>
<dbReference type="Proteomes" id="UP000779508">
    <property type="component" value="Unassembled WGS sequence"/>
</dbReference>
<feature type="domain" description="MucBP" evidence="4">
    <location>
        <begin position="186"/>
        <end position="250"/>
    </location>
</feature>
<protein>
    <submittedName>
        <fullName evidence="5">MucBP domain-containing protein</fullName>
    </submittedName>
</protein>
<comment type="caution">
    <text evidence="5">The sequence shown here is derived from an EMBL/GenBank/DDBJ whole genome shotgun (WGS) entry which is preliminary data.</text>
</comment>
<dbReference type="InterPro" id="IPR009459">
    <property type="entry name" value="MucBP_dom"/>
</dbReference>
<evidence type="ECO:0000313" key="6">
    <source>
        <dbReference type="Proteomes" id="UP000779508"/>
    </source>
</evidence>
<proteinExistence type="predicted"/>
<keyword evidence="3" id="KW-1133">Transmembrane helix</keyword>
<dbReference type="RefSeq" id="WP_216417097.1">
    <property type="nucleotide sequence ID" value="NZ_JAHLQK010000004.1"/>
</dbReference>
<keyword evidence="3" id="KW-0472">Membrane</keyword>
<evidence type="ECO:0000256" key="1">
    <source>
        <dbReference type="ARBA" id="ARBA00022737"/>
    </source>
</evidence>
<feature type="compositionally biased region" description="Pro residues" evidence="2">
    <location>
        <begin position="259"/>
        <end position="271"/>
    </location>
</feature>
<feature type="transmembrane region" description="Helical" evidence="3">
    <location>
        <begin position="9"/>
        <end position="26"/>
    </location>
</feature>
<dbReference type="Pfam" id="PF06458">
    <property type="entry name" value="MucBP"/>
    <property type="match status" value="1"/>
</dbReference>
<feature type="region of interest" description="Disordered" evidence="2">
    <location>
        <begin position="258"/>
        <end position="280"/>
    </location>
</feature>
<dbReference type="EMBL" id="JAHLQK010000004">
    <property type="protein sequence ID" value="MBU5676833.1"/>
    <property type="molecule type" value="Genomic_DNA"/>
</dbReference>
<evidence type="ECO:0000259" key="4">
    <source>
        <dbReference type="Pfam" id="PF06458"/>
    </source>
</evidence>
<sequence length="945" mass="107930">MNQVKRSKYIALILAFLTIFNILIPINKEELYVQANAGELNILFLAYFEFWQDPSTGKWLFDDESNKRKEFEGPSSTVYSYDFPSVSVPNYKIKAIQPFNRDSDSYHNLQRYTSISDSEIIDYMVNKYHLNNTMQHIGKTGRVTINSTFDSLSLNGSKKDQVNGINVYRNYVPVVVTLELDSNLDTVIAKYQDESGKTIKSDDKYSPATQGTFTVNAANITGYDLISPSDGRYTLDISDKGEEIVVIFIYKLQSGVEPPVDPGPVDPVEPPPKPDVDKPDVDIWIVPRDDDPTTPSNQIYEGESIRIKGFASGGSNIRWRFFAKNANQSGDGFIDGLFPTDDPDSGAYAVQRARYTDFAWNPETLSYEETNATAEESVSFKVKEIKPPVIEIEGLTDSNINIVHLKEPTEIKTTVYDINEPSEQHPEGFDVIGESWSFIKKSTGEVVLSGTGVLNEDEFIFRKGIFETEEYYTLRTTAYNAFRPIRRTEKDIEIYVENLPPLVELKVVSEDGEAPTFAREEFDVVVDAVDGDGFIAKVDFEILDNYPELSYLGRKTIIPLGNEMYRANYRYVSDIANVVTFRVTATDDRGLNTTLDIKENIVRPTLYADIEVENEHDIQKKVYRYIGLDFTGSYSNAPFPIDHKKSKIKYRFNDGEWENIDNIGGYNDDNIRIHYPNYPVKDKLEMYAKKEGKVEFSLQVFDTKDFDSDEIYKTLLIDPDEAPVVNYEIESMQHRITENDVKDYKDRSKAITEENIGKGYIKVIDKSKSNDGDKLRGKVFYLVYDVQNDGIDNDLEHMVVITEDPINGYDSDTEIVLNVEETNIVKVKDLNNAIITFLTQKDGLGDYYIKAKVQEEITQLPSENSPLYNEILQHELTTISEYSNVFIDNLLPTITFEIGIDREINVIVHYDDYIPSEMQEKINELVANLESRGLKVRLTKYENKY</sequence>
<evidence type="ECO:0000256" key="2">
    <source>
        <dbReference type="SAM" id="MobiDB-lite"/>
    </source>
</evidence>